<evidence type="ECO:0000313" key="3">
    <source>
        <dbReference type="Proteomes" id="UP001177003"/>
    </source>
</evidence>
<dbReference type="InterPro" id="IPR036047">
    <property type="entry name" value="F-box-like_dom_sf"/>
</dbReference>
<dbReference type="InterPro" id="IPR032675">
    <property type="entry name" value="LRR_dom_sf"/>
</dbReference>
<keyword evidence="3" id="KW-1185">Reference proteome</keyword>
<dbReference type="SUPFAM" id="SSF52047">
    <property type="entry name" value="RNI-like"/>
    <property type="match status" value="1"/>
</dbReference>
<evidence type="ECO:0000259" key="1">
    <source>
        <dbReference type="Pfam" id="PF23622"/>
    </source>
</evidence>
<protein>
    <recommendedName>
        <fullName evidence="1">At1g61320/AtMIF1 LRR domain-containing protein</fullName>
    </recommendedName>
</protein>
<dbReference type="PANTHER" id="PTHR31639:SF42">
    <property type="entry name" value="OS02G0160200 PROTEIN"/>
    <property type="match status" value="1"/>
</dbReference>
<sequence>MEACVSHQGGLHVDSELIRFCIHGYRSPCGGVDLIKFSVSGLHGVTREDSMLIVIDMDLSLKTQVPNRLGLNDCSGARRTGCCCCLSGMRREVEDVVELMQHIQSRLPMTEAARTSVLSKSWLRAWRTIPTLRFRVRSEQNGKSMKLVDVDHTLIRYLHDNIPIERFWLLIDIENQESASHAEKWIGSVVTTKASCLKELSLSLYLYGAPFTLPDEILSSGENVTKIEVFSPLRCHSVVWMTTTTPVINCVSLRELDLFGVRIGEEALNHIFSSCSLLEKIVLIDSCKGLKTIKVKSLPCLYELTISSEYDDYDGYIALEISHVPNLGVFSCDLHISFPINDSISLGSNVTKLRLGGYGMVRSNACLKMIESGFPFLESLTLDDMTSWKSESFHFTCASIKKLTLKECLSMLTDVQVHAPKLEFFWFHGVALPPTLLFPDSTLFKKIVVSLKLDSPVDAYFFLKMREALALSRRCDIYITIYNYTTTMMPLDIDMDDLRTRLLMFPPATNVQKLEFEAIEDECLWERSPFFDAFFEICHPKHVVAKPDACLRQKNHFCRLMLREFLEKKTTTTTNPYWPHHLKHVQIRRNSYEKWETLTDSHRSFLDGSTPGVFMHFYLNWH</sequence>
<accession>A0AA36A009</accession>
<dbReference type="EMBL" id="OX465085">
    <property type="protein sequence ID" value="CAI9301518.1"/>
    <property type="molecule type" value="Genomic_DNA"/>
</dbReference>
<organism evidence="2 3">
    <name type="scientific">Lactuca saligna</name>
    <name type="common">Willowleaf lettuce</name>
    <dbReference type="NCBI Taxonomy" id="75948"/>
    <lineage>
        <taxon>Eukaryota</taxon>
        <taxon>Viridiplantae</taxon>
        <taxon>Streptophyta</taxon>
        <taxon>Embryophyta</taxon>
        <taxon>Tracheophyta</taxon>
        <taxon>Spermatophyta</taxon>
        <taxon>Magnoliopsida</taxon>
        <taxon>eudicotyledons</taxon>
        <taxon>Gunneridae</taxon>
        <taxon>Pentapetalae</taxon>
        <taxon>asterids</taxon>
        <taxon>campanulids</taxon>
        <taxon>Asterales</taxon>
        <taxon>Asteraceae</taxon>
        <taxon>Cichorioideae</taxon>
        <taxon>Cichorieae</taxon>
        <taxon>Lactucinae</taxon>
        <taxon>Lactuca</taxon>
    </lineage>
</organism>
<dbReference type="PANTHER" id="PTHR31639">
    <property type="entry name" value="F-BOX PROTEIN-LIKE"/>
    <property type="match status" value="1"/>
</dbReference>
<evidence type="ECO:0000313" key="2">
    <source>
        <dbReference type="EMBL" id="CAI9301518.1"/>
    </source>
</evidence>
<dbReference type="Gene3D" id="3.80.10.10">
    <property type="entry name" value="Ribonuclease Inhibitor"/>
    <property type="match status" value="1"/>
</dbReference>
<feature type="domain" description="At1g61320/AtMIF1 LRR" evidence="1">
    <location>
        <begin position="165"/>
        <end position="385"/>
    </location>
</feature>
<dbReference type="InterPro" id="IPR055357">
    <property type="entry name" value="LRR_At1g61320_AtMIF1"/>
</dbReference>
<gene>
    <name evidence="2" type="ORF">LSALG_LOCUS40064</name>
</gene>
<dbReference type="SUPFAM" id="SSF81383">
    <property type="entry name" value="F-box domain"/>
    <property type="match status" value="1"/>
</dbReference>
<name>A0AA36A009_LACSI</name>
<dbReference type="Proteomes" id="UP001177003">
    <property type="component" value="Chromosome 9"/>
</dbReference>
<proteinExistence type="predicted"/>
<reference evidence="2" key="1">
    <citation type="submission" date="2023-04" db="EMBL/GenBank/DDBJ databases">
        <authorList>
            <person name="Vijverberg K."/>
            <person name="Xiong W."/>
            <person name="Schranz E."/>
        </authorList>
    </citation>
    <scope>NUCLEOTIDE SEQUENCE</scope>
</reference>
<dbReference type="AlphaFoldDB" id="A0AA36A009"/>
<dbReference type="Pfam" id="PF23622">
    <property type="entry name" value="LRR_At1g61320_AtMIF1"/>
    <property type="match status" value="1"/>
</dbReference>